<dbReference type="EMBL" id="CP073100">
    <property type="protein sequence ID" value="QUE51979.1"/>
    <property type="molecule type" value="Genomic_DNA"/>
</dbReference>
<dbReference type="Proteomes" id="UP000676169">
    <property type="component" value="Chromosome"/>
</dbReference>
<accession>A0A975J0Z4</accession>
<keyword evidence="3" id="KW-1185">Reference proteome</keyword>
<evidence type="ECO:0000313" key="2">
    <source>
        <dbReference type="EMBL" id="QUE51979.1"/>
    </source>
</evidence>
<organism evidence="2 3">
    <name type="scientific">Luteolibacter ambystomatis</name>
    <dbReference type="NCBI Taxonomy" id="2824561"/>
    <lineage>
        <taxon>Bacteria</taxon>
        <taxon>Pseudomonadati</taxon>
        <taxon>Verrucomicrobiota</taxon>
        <taxon>Verrucomicrobiia</taxon>
        <taxon>Verrucomicrobiales</taxon>
        <taxon>Verrucomicrobiaceae</taxon>
        <taxon>Luteolibacter</taxon>
    </lineage>
</organism>
<protein>
    <submittedName>
        <fullName evidence="2">Uncharacterized protein</fullName>
    </submittedName>
</protein>
<keyword evidence="1" id="KW-1133">Transmembrane helix</keyword>
<dbReference type="AlphaFoldDB" id="A0A975J0Z4"/>
<sequence length="99" mass="10657">MLLLIWPVAFLALLAMPFLTGPLGHSRATLWLVRALACIMLIWLVRNLHLAFTGTYAPGEYGRIGSGCWLTLAALSVEIAGLFLIPRPHGNGPATDSST</sequence>
<feature type="transmembrane region" description="Helical" evidence="1">
    <location>
        <begin position="30"/>
        <end position="52"/>
    </location>
</feature>
<feature type="transmembrane region" description="Helical" evidence="1">
    <location>
        <begin position="64"/>
        <end position="85"/>
    </location>
</feature>
<gene>
    <name evidence="2" type="ORF">KBB96_03605</name>
</gene>
<name>A0A975J0Z4_9BACT</name>
<evidence type="ECO:0000256" key="1">
    <source>
        <dbReference type="SAM" id="Phobius"/>
    </source>
</evidence>
<dbReference type="KEGG" id="lamb:KBB96_03605"/>
<reference evidence="2" key="1">
    <citation type="submission" date="2021-04" db="EMBL/GenBank/DDBJ databases">
        <title>Luteolibacter sp. 32A isolated from the skin of an Anderson's salamander (Ambystoma andersonii).</title>
        <authorList>
            <person name="Spergser J."/>
            <person name="Busse H.-J."/>
        </authorList>
    </citation>
    <scope>NUCLEOTIDE SEQUENCE</scope>
    <source>
        <strain evidence="2">32A</strain>
    </source>
</reference>
<proteinExistence type="predicted"/>
<dbReference type="RefSeq" id="WP_211632371.1">
    <property type="nucleotide sequence ID" value="NZ_CP073100.1"/>
</dbReference>
<keyword evidence="1" id="KW-0472">Membrane</keyword>
<keyword evidence="1" id="KW-0812">Transmembrane</keyword>
<evidence type="ECO:0000313" key="3">
    <source>
        <dbReference type="Proteomes" id="UP000676169"/>
    </source>
</evidence>